<dbReference type="EMBL" id="JAAMPC010000004">
    <property type="protein sequence ID" value="KAG2313885.1"/>
    <property type="molecule type" value="Genomic_DNA"/>
</dbReference>
<proteinExistence type="predicted"/>
<dbReference type="OrthoDB" id="1926629at2759"/>
<evidence type="ECO:0000313" key="2">
    <source>
        <dbReference type="Proteomes" id="UP000886595"/>
    </source>
</evidence>
<comment type="caution">
    <text evidence="1">The sequence shown here is derived from an EMBL/GenBank/DDBJ whole genome shotgun (WGS) entry which is preliminary data.</text>
</comment>
<organism evidence="1 2">
    <name type="scientific">Brassica carinata</name>
    <name type="common">Ethiopian mustard</name>
    <name type="synonym">Abyssinian cabbage</name>
    <dbReference type="NCBI Taxonomy" id="52824"/>
    <lineage>
        <taxon>Eukaryota</taxon>
        <taxon>Viridiplantae</taxon>
        <taxon>Streptophyta</taxon>
        <taxon>Embryophyta</taxon>
        <taxon>Tracheophyta</taxon>
        <taxon>Spermatophyta</taxon>
        <taxon>Magnoliopsida</taxon>
        <taxon>eudicotyledons</taxon>
        <taxon>Gunneridae</taxon>
        <taxon>Pentapetalae</taxon>
        <taxon>rosids</taxon>
        <taxon>malvids</taxon>
        <taxon>Brassicales</taxon>
        <taxon>Brassicaceae</taxon>
        <taxon>Brassiceae</taxon>
        <taxon>Brassica</taxon>
    </lineage>
</organism>
<sequence length="66" mass="7854">MKALADRRRVYHFFDVLSFLWGLAMPSELLKTCYEERNPSTLYIEGVQFFYTFEKQEEGLALVKRA</sequence>
<name>A0A8X8AVS6_BRACI</name>
<dbReference type="AlphaFoldDB" id="A0A8X8AVS6"/>
<protein>
    <submittedName>
        <fullName evidence="1">Uncharacterized protein</fullName>
    </submittedName>
</protein>
<evidence type="ECO:0000313" key="1">
    <source>
        <dbReference type="EMBL" id="KAG2313885.1"/>
    </source>
</evidence>
<keyword evidence="2" id="KW-1185">Reference proteome</keyword>
<dbReference type="Proteomes" id="UP000886595">
    <property type="component" value="Unassembled WGS sequence"/>
</dbReference>
<reference evidence="1 2" key="1">
    <citation type="submission" date="2020-02" db="EMBL/GenBank/DDBJ databases">
        <authorList>
            <person name="Ma Q."/>
            <person name="Huang Y."/>
            <person name="Song X."/>
            <person name="Pei D."/>
        </authorList>
    </citation>
    <scope>NUCLEOTIDE SEQUENCE [LARGE SCALE GENOMIC DNA]</scope>
    <source>
        <strain evidence="1">Sxm20200214</strain>
        <tissue evidence="1">Leaf</tissue>
    </source>
</reference>
<accession>A0A8X8AVS6</accession>
<gene>
    <name evidence="1" type="ORF">Bca52824_017007</name>
</gene>
<dbReference type="PANTHER" id="PTHR33784:SF23">
    <property type="entry name" value="F-BOX DOMAIN-CONTAINING PROTEIN"/>
    <property type="match status" value="1"/>
</dbReference>
<dbReference type="PANTHER" id="PTHR33784">
    <property type="entry name" value="OS05G0482100 PROTEIN"/>
    <property type="match status" value="1"/>
</dbReference>
<dbReference type="InterPro" id="IPR040338">
    <property type="entry name" value="At1g67623-like"/>
</dbReference>